<protein>
    <recommendedName>
        <fullName evidence="4">Phage protein</fullName>
    </recommendedName>
</protein>
<evidence type="ECO:0000256" key="1">
    <source>
        <dbReference type="SAM" id="MobiDB-lite"/>
    </source>
</evidence>
<keyword evidence="3" id="KW-1185">Reference proteome</keyword>
<feature type="region of interest" description="Disordered" evidence="1">
    <location>
        <begin position="165"/>
        <end position="184"/>
    </location>
</feature>
<dbReference type="EMBL" id="FNLO01000004">
    <property type="protein sequence ID" value="SDV47926.1"/>
    <property type="molecule type" value="Genomic_DNA"/>
</dbReference>
<organism evidence="2 3">
    <name type="scientific">Chitinasiproducens palmae</name>
    <dbReference type="NCBI Taxonomy" id="1770053"/>
    <lineage>
        <taxon>Bacteria</taxon>
        <taxon>Pseudomonadati</taxon>
        <taxon>Pseudomonadota</taxon>
        <taxon>Betaproteobacteria</taxon>
        <taxon>Burkholderiales</taxon>
        <taxon>Burkholderiaceae</taxon>
        <taxon>Chitinasiproducens</taxon>
    </lineage>
</organism>
<reference evidence="3" key="1">
    <citation type="submission" date="2016-09" db="EMBL/GenBank/DDBJ databases">
        <authorList>
            <person name="Varghese N."/>
            <person name="Submissions S."/>
        </authorList>
    </citation>
    <scope>NUCLEOTIDE SEQUENCE [LARGE SCALE GENOMIC DNA]</scope>
    <source>
        <strain evidence="3">JS23</strain>
    </source>
</reference>
<accession>A0A1H2PMR0</accession>
<sequence length="264" mass="29324">MAHFGISIDASGLNDRLREVVDRKLPYAQRAALNDLATEVRGELVRKMREVFDRPTPYTLNALYLRRATTQQLTAEVGIKDEAYKGTPAAKYLAPQIEGGRRNTKGVENALARRSARAGELLARLGLSGQFVPAAAASLDAYGNVQRGQYSKLLSQLSAQGDAYTNETPISRGRREGKAGAKGRRKRAGPRFFIAGLYRARHLAPGIWVRYPFAHGWAIRPVLLAARSTPQYVQRFPFYETADEVVDTFGDELLRQAIEREFGS</sequence>
<dbReference type="AlphaFoldDB" id="A0A1H2PMR0"/>
<evidence type="ECO:0000313" key="3">
    <source>
        <dbReference type="Proteomes" id="UP000243719"/>
    </source>
</evidence>
<evidence type="ECO:0000313" key="2">
    <source>
        <dbReference type="EMBL" id="SDV47926.1"/>
    </source>
</evidence>
<dbReference type="RefSeq" id="WP_091906737.1">
    <property type="nucleotide sequence ID" value="NZ_FNLO01000004.1"/>
</dbReference>
<evidence type="ECO:0008006" key="4">
    <source>
        <dbReference type="Google" id="ProtNLM"/>
    </source>
</evidence>
<name>A0A1H2PMR0_9BURK</name>
<dbReference type="Proteomes" id="UP000243719">
    <property type="component" value="Unassembled WGS sequence"/>
</dbReference>
<gene>
    <name evidence="2" type="ORF">SAMN05216551_1044</name>
</gene>
<proteinExistence type="predicted"/>
<dbReference type="OrthoDB" id="6871774at2"/>
<dbReference type="STRING" id="1770053.SAMN05216551_1044"/>